<gene>
    <name evidence="4" type="ORF">ACFSCY_36715</name>
</gene>
<evidence type="ECO:0000313" key="4">
    <source>
        <dbReference type="EMBL" id="MFD1534968.1"/>
    </source>
</evidence>
<protein>
    <submittedName>
        <fullName evidence="4">TauD/TfdA family dioxygenase</fullName>
    </submittedName>
</protein>
<keyword evidence="2" id="KW-0408">Iron</keyword>
<keyword evidence="1" id="KW-0560">Oxidoreductase</keyword>
<dbReference type="InterPro" id="IPR042098">
    <property type="entry name" value="TauD-like_sf"/>
</dbReference>
<reference evidence="5" key="1">
    <citation type="journal article" date="2019" name="Int. J. Syst. Evol. Microbiol.">
        <title>The Global Catalogue of Microorganisms (GCM) 10K type strain sequencing project: providing services to taxonomists for standard genome sequencing and annotation.</title>
        <authorList>
            <consortium name="The Broad Institute Genomics Platform"/>
            <consortium name="The Broad Institute Genome Sequencing Center for Infectious Disease"/>
            <person name="Wu L."/>
            <person name="Ma J."/>
        </authorList>
    </citation>
    <scope>NUCLEOTIDE SEQUENCE [LARGE SCALE GENOMIC DNA]</scope>
    <source>
        <strain evidence="5">JCM 12165</strain>
    </source>
</reference>
<dbReference type="EMBL" id="JBHUCP010000048">
    <property type="protein sequence ID" value="MFD1534968.1"/>
    <property type="molecule type" value="Genomic_DNA"/>
</dbReference>
<sequence length="324" mass="35989">MTMTASFNSIVRLEANGERSWWATEKDVIRATLVDHYGADVAGDALTPPRDPAALRARLREVAPRLTTLTDRIRSAFDVDEACAVMVPDLGLRELGIDDKRKCVFALAALLGDPTANIPLDCVVWDVKNRGDEASGHTSFSENDLKASYHTDNGALPVPERFFLLYAVRAAQCGGGVSLLRDGRVVKSHLEETPEGRAAVRLFTETELPRRIPDEFKKYANIAPDGCLHAPVLAEKPMWRWRKNGIRKGIAAHPEYQTREVRQALDALREQLVNGPDEIRQVIPTDGILIINNHITLHGRTAFTDPERHLLRLRFHEPTAAGAS</sequence>
<dbReference type="InterPro" id="IPR003819">
    <property type="entry name" value="TauD/TfdA-like"/>
</dbReference>
<comment type="caution">
    <text evidence="4">The sequence shown here is derived from an EMBL/GenBank/DDBJ whole genome shotgun (WGS) entry which is preliminary data.</text>
</comment>
<evidence type="ECO:0000256" key="2">
    <source>
        <dbReference type="ARBA" id="ARBA00023004"/>
    </source>
</evidence>
<keyword evidence="4" id="KW-0223">Dioxygenase</keyword>
<proteinExistence type="predicted"/>
<evidence type="ECO:0000259" key="3">
    <source>
        <dbReference type="Pfam" id="PF02668"/>
    </source>
</evidence>
<accession>A0ABW4FWV9</accession>
<dbReference type="GO" id="GO:0051213">
    <property type="term" value="F:dioxygenase activity"/>
    <property type="evidence" value="ECO:0007669"/>
    <property type="project" value="UniProtKB-KW"/>
</dbReference>
<dbReference type="Pfam" id="PF02668">
    <property type="entry name" value="TauD"/>
    <property type="match status" value="1"/>
</dbReference>
<dbReference type="Proteomes" id="UP001597145">
    <property type="component" value="Unassembled WGS sequence"/>
</dbReference>
<evidence type="ECO:0000256" key="1">
    <source>
        <dbReference type="ARBA" id="ARBA00023002"/>
    </source>
</evidence>
<dbReference type="SUPFAM" id="SSF51197">
    <property type="entry name" value="Clavaminate synthase-like"/>
    <property type="match status" value="1"/>
</dbReference>
<name>A0ABW4FWV9_9PSEU</name>
<feature type="domain" description="TauD/TfdA-like" evidence="3">
    <location>
        <begin position="116"/>
        <end position="313"/>
    </location>
</feature>
<keyword evidence="5" id="KW-1185">Reference proteome</keyword>
<organism evidence="4 5">
    <name type="scientific">Pseudonocardia aurantiaca</name>
    <dbReference type="NCBI Taxonomy" id="75290"/>
    <lineage>
        <taxon>Bacteria</taxon>
        <taxon>Bacillati</taxon>
        <taxon>Actinomycetota</taxon>
        <taxon>Actinomycetes</taxon>
        <taxon>Pseudonocardiales</taxon>
        <taxon>Pseudonocardiaceae</taxon>
        <taxon>Pseudonocardia</taxon>
    </lineage>
</organism>
<dbReference type="Gene3D" id="3.60.130.10">
    <property type="entry name" value="Clavaminate synthase-like"/>
    <property type="match status" value="1"/>
</dbReference>
<evidence type="ECO:0000313" key="5">
    <source>
        <dbReference type="Proteomes" id="UP001597145"/>
    </source>
</evidence>
<dbReference type="RefSeq" id="WP_343972934.1">
    <property type="nucleotide sequence ID" value="NZ_BAAAJG010000003.1"/>
</dbReference>